<dbReference type="InterPro" id="IPR014755">
    <property type="entry name" value="Cu-Rt/internalin_Ig-like"/>
</dbReference>
<reference evidence="3 4" key="1">
    <citation type="submission" date="2019-03" db="EMBL/GenBank/DDBJ databases">
        <authorList>
            <person name="Yang Y."/>
        </authorList>
    </citation>
    <scope>NUCLEOTIDE SEQUENCE [LARGE SCALE GENOMIC DNA]</scope>
    <source>
        <strain evidence="3 4">ASL-1</strain>
    </source>
</reference>
<evidence type="ECO:0000259" key="2">
    <source>
        <dbReference type="PROSITE" id="PS51272"/>
    </source>
</evidence>
<evidence type="ECO:0000256" key="1">
    <source>
        <dbReference type="ARBA" id="ARBA00022729"/>
    </source>
</evidence>
<accession>A0A4Y8LM27</accession>
<keyword evidence="1" id="KW-0732">Signal</keyword>
<dbReference type="OrthoDB" id="2426257at2"/>
<dbReference type="Pfam" id="PF00395">
    <property type="entry name" value="SLH"/>
    <property type="match status" value="3"/>
</dbReference>
<sequence length="998" mass="105562">MQLQGGNFLMAYQPKSYRKFLAGTVTTALVASAVAPVAGAEGLQAQDNHTTFSDVNPADVHAPNIQKAVDLGLVNGYGDEFRPYNNVTRGQVALILSRWIESEGTTVDTSDTEEFADVPSSYYDEELYEASLVLRELGIFTGTEENNFNPNSPISRQAMAKVLVEAFGLEDLEDVDATVTDIEDAQEWAQDYINILVENGVTVVDEYRPLEYVTRAQFSTFAIRALTVYEESLLPAVTSVEFNAEGDMFTVEFDEEIPEDVTLEWVLENYDVEVNGTPVSEIPEEVLEALALEISNVDGMTVTFSHTDLDDLSDALGGESVELSVGGASDVYTFEVIVEPMVESVMAVNAKQVVVNFNTAVDEDTVIVDAGTDNSLVADTFSISRVPASATTPALNVDADNATGVLSEDGKTLTITAGGAEYFDGTYSLTVADTVETVSGDEFPAFSSTFTVDDTTAPTVSSVDYEVATNTVTVTYSEPLEAAPTTVRQNGQPVSLIAGFTPGDTEVSFLNTATSGTTSTVYTAGAVDYNGNNQTLFNGNVFIDQASTEALTVTSLAQVDSNVARLVFDKAVAGATANDAEAAVAAALSVIEDGNVIDDLDISVTRVATDTTNRSFDVSINAGAAPAYGFYDNGSTTEDVTFLLADGEIEDIFGNENGVFNRTVTMTQDLTGPEVVSIGASTDGTTLDVTFDEDVTIEDLSAFVVRQDGVNIDVLASSSVDDNVVSLVLDPDSDTVADDLTDGTYSVRVEEGAVADVHTNENELITGLTFTYSEDDVASPLTATIADEAAANTFSVTFSEEVTNSGLNAANYTLDGAALPAGTDIYFATAAREEVIIELPEDSVNIGVVGTGTTAVLGVKNVVDLDGDVVSEFYDTVTIEDNTSSDLLSASLVGNNTLVFTFDEALEEGTEPTDFDELVEDFTITGGSTVLDEGTNTGTIASSIDGNQLVVTVTSEGDSNWSTVRSANTITVLTNDGITIQDDNEYEVSGGVQVTVSK</sequence>
<evidence type="ECO:0000313" key="4">
    <source>
        <dbReference type="Proteomes" id="UP000297776"/>
    </source>
</evidence>
<organism evidence="3 4">
    <name type="scientific">Jeotgalibacillus salarius</name>
    <dbReference type="NCBI Taxonomy" id="546023"/>
    <lineage>
        <taxon>Bacteria</taxon>
        <taxon>Bacillati</taxon>
        <taxon>Bacillota</taxon>
        <taxon>Bacilli</taxon>
        <taxon>Bacillales</taxon>
        <taxon>Caryophanaceae</taxon>
        <taxon>Jeotgalibacillus</taxon>
    </lineage>
</organism>
<feature type="domain" description="SLH" evidence="2">
    <location>
        <begin position="48"/>
        <end position="110"/>
    </location>
</feature>
<gene>
    <name evidence="3" type="ORF">E2626_01685</name>
</gene>
<comment type="caution">
    <text evidence="3">The sequence shown here is derived from an EMBL/GenBank/DDBJ whole genome shotgun (WGS) entry which is preliminary data.</text>
</comment>
<evidence type="ECO:0000313" key="3">
    <source>
        <dbReference type="EMBL" id="TFE04064.1"/>
    </source>
</evidence>
<feature type="domain" description="SLH" evidence="2">
    <location>
        <begin position="178"/>
        <end position="236"/>
    </location>
</feature>
<dbReference type="PROSITE" id="PS51272">
    <property type="entry name" value="SLH"/>
    <property type="match status" value="3"/>
</dbReference>
<dbReference type="Gene3D" id="2.60.40.1220">
    <property type="match status" value="2"/>
</dbReference>
<dbReference type="Proteomes" id="UP000297776">
    <property type="component" value="Unassembled WGS sequence"/>
</dbReference>
<dbReference type="AlphaFoldDB" id="A0A4Y8LM27"/>
<feature type="domain" description="SLH" evidence="2">
    <location>
        <begin position="111"/>
        <end position="177"/>
    </location>
</feature>
<dbReference type="EMBL" id="SORX01000001">
    <property type="protein sequence ID" value="TFE04064.1"/>
    <property type="molecule type" value="Genomic_DNA"/>
</dbReference>
<protein>
    <submittedName>
        <fullName evidence="3">S-layer homology domain-containing protein</fullName>
    </submittedName>
</protein>
<dbReference type="InterPro" id="IPR001119">
    <property type="entry name" value="SLH_dom"/>
</dbReference>
<name>A0A4Y8LM27_9BACL</name>
<keyword evidence="4" id="KW-1185">Reference proteome</keyword>
<proteinExistence type="predicted"/>